<dbReference type="InterPro" id="IPR035781">
    <property type="entry name" value="SPRY_HECTD4"/>
</dbReference>
<feature type="region of interest" description="Disordered" evidence="3">
    <location>
        <begin position="286"/>
        <end position="316"/>
    </location>
</feature>
<dbReference type="SUPFAM" id="SSF56204">
    <property type="entry name" value="Hect, E3 ligase catalytic domain"/>
    <property type="match status" value="1"/>
</dbReference>
<dbReference type="InterPro" id="IPR035983">
    <property type="entry name" value="Hect_E3_ubiquitin_ligase"/>
</dbReference>
<dbReference type="Proteomes" id="UP001208570">
    <property type="component" value="Unassembled WGS sequence"/>
</dbReference>
<keyword evidence="6" id="KW-1185">Reference proteome</keyword>
<evidence type="ECO:0000256" key="2">
    <source>
        <dbReference type="PROSITE-ProRule" id="PRU00104"/>
    </source>
</evidence>
<feature type="compositionally biased region" description="Basic and acidic residues" evidence="3">
    <location>
        <begin position="3182"/>
        <end position="3199"/>
    </location>
</feature>
<evidence type="ECO:0000256" key="3">
    <source>
        <dbReference type="SAM" id="MobiDB-lite"/>
    </source>
</evidence>
<dbReference type="Gene3D" id="3.30.2410.10">
    <property type="entry name" value="Hect, E3 ligase catalytic domain"/>
    <property type="match status" value="1"/>
</dbReference>
<proteinExistence type="predicted"/>
<dbReference type="InterPro" id="IPR000569">
    <property type="entry name" value="HECT_dom"/>
</dbReference>
<evidence type="ECO:0000259" key="4">
    <source>
        <dbReference type="PROSITE" id="PS50237"/>
    </source>
</evidence>
<feature type="compositionally biased region" description="Low complexity" evidence="3">
    <location>
        <begin position="2837"/>
        <end position="2871"/>
    </location>
</feature>
<feature type="region of interest" description="Disordered" evidence="3">
    <location>
        <begin position="2150"/>
        <end position="2202"/>
    </location>
</feature>
<dbReference type="PANTHER" id="PTHR46435">
    <property type="entry name" value="E3 UBIQUITIN-PROTEIN LIGASE HECTD4-RELATED"/>
    <property type="match status" value="1"/>
</dbReference>
<feature type="region of interest" description="Disordered" evidence="3">
    <location>
        <begin position="3182"/>
        <end position="3216"/>
    </location>
</feature>
<feature type="region of interest" description="Disordered" evidence="3">
    <location>
        <begin position="2806"/>
        <end position="2871"/>
    </location>
</feature>
<evidence type="ECO:0000313" key="5">
    <source>
        <dbReference type="EMBL" id="KAK2170327.1"/>
    </source>
</evidence>
<accession>A0AAD9KFS0</accession>
<reference evidence="5" key="1">
    <citation type="journal article" date="2023" name="Mol. Biol. Evol.">
        <title>Third-Generation Sequencing Reveals the Adaptive Role of the Epigenome in Three Deep-Sea Polychaetes.</title>
        <authorList>
            <person name="Perez M."/>
            <person name="Aroh O."/>
            <person name="Sun Y."/>
            <person name="Lan Y."/>
            <person name="Juniper S.K."/>
            <person name="Young C.R."/>
            <person name="Angers B."/>
            <person name="Qian P.Y."/>
        </authorList>
    </citation>
    <scope>NUCLEOTIDE SEQUENCE</scope>
    <source>
        <strain evidence="5">P08H-3</strain>
    </source>
</reference>
<feature type="compositionally biased region" description="Basic and acidic residues" evidence="3">
    <location>
        <begin position="2823"/>
        <end position="2836"/>
    </location>
</feature>
<evidence type="ECO:0000256" key="1">
    <source>
        <dbReference type="ARBA" id="ARBA00022786"/>
    </source>
</evidence>
<organism evidence="5 6">
    <name type="scientific">Paralvinella palmiformis</name>
    <dbReference type="NCBI Taxonomy" id="53620"/>
    <lineage>
        <taxon>Eukaryota</taxon>
        <taxon>Metazoa</taxon>
        <taxon>Spiralia</taxon>
        <taxon>Lophotrochozoa</taxon>
        <taxon>Annelida</taxon>
        <taxon>Polychaeta</taxon>
        <taxon>Sedentaria</taxon>
        <taxon>Canalipalpata</taxon>
        <taxon>Terebellida</taxon>
        <taxon>Terebelliformia</taxon>
        <taxon>Alvinellidae</taxon>
        <taxon>Paralvinella</taxon>
    </lineage>
</organism>
<dbReference type="SMART" id="SM00119">
    <property type="entry name" value="HECTc"/>
    <property type="match status" value="1"/>
</dbReference>
<dbReference type="CDD" id="cd13735">
    <property type="entry name" value="SPRY_HECT_like"/>
    <property type="match status" value="1"/>
</dbReference>
<dbReference type="InterPro" id="IPR043136">
    <property type="entry name" value="B30.2/SPRY_sf"/>
</dbReference>
<comment type="caution">
    <text evidence="5">The sequence shown here is derived from an EMBL/GenBank/DDBJ whole genome shotgun (WGS) entry which is preliminary data.</text>
</comment>
<feature type="active site" description="Glycyl thioester intermediate" evidence="2">
    <location>
        <position position="3649"/>
    </location>
</feature>
<dbReference type="PROSITE" id="PS50237">
    <property type="entry name" value="HECT"/>
    <property type="match status" value="1"/>
</dbReference>
<name>A0AAD9KFS0_9ANNE</name>
<feature type="region of interest" description="Disordered" evidence="3">
    <location>
        <begin position="2977"/>
        <end position="3001"/>
    </location>
</feature>
<protein>
    <recommendedName>
        <fullName evidence="4">HECT domain-containing protein</fullName>
    </recommendedName>
</protein>
<keyword evidence="1 2" id="KW-0833">Ubl conjugation pathway</keyword>
<dbReference type="EMBL" id="JAODUP010000003">
    <property type="protein sequence ID" value="KAK2170327.1"/>
    <property type="molecule type" value="Genomic_DNA"/>
</dbReference>
<gene>
    <name evidence="5" type="ORF">LSH36_3g12014</name>
</gene>
<sequence>MSVSNQDRSQWLSVTEETLFLHDGLVRVSDLVELPCDVNTNTDGDNELMSFDSKSPEELSEKLMTICGAQNNAYSRLLEYRLNALSGYWNAQRHIAYEQQNERESTSHEETLVLLRKQNIWKEPEKASFSTRVSLLLVLPLLQSQSKFDPSLCGVTADLLFNCLHDCPPLSLSKEPVDCLNGLEQLLSSWLDEKDQEDNTSSKNAVQKESAAAAFVALACARGHLKMFVHTVHLLLHLTDVGPLSVADILEKLLETEGGRSQPSSLSGNRHILCWGFEDALSSHEKQATSSNAVTATNNTNNSPGPGRNISGSDAGQAATDRDFEIGRSVTTCGKFLFMTSSTGKGLVKIGSGLHGTLRGFIYASNPDMTGYRIAYGNSVLLARSLDMDTDSEIRWMAEIIDTATLLAESQTLITMKDRMLLLRKDEGSVKCLNDTLLARLRPYRSASVAATLVTLTGSEAQLPRKEDGGSTSNAARSLFGSGPSLGSLRLACNLCFDVSDGMFNSRSDLMDDAACALVRGGQVLGTGLCYDVVNNLIWMVSNDWVDQFYNNGHQALHRILTRLGLDHPQSCDVHDDIVHLERVIDIVQYAVKEDDQRMLIVGLIMLQVIFRMNSMDRDDSRLNENIHRASKVVWSVFDKYHQFTPKGHTLEDAVLREVCNVITTGLSIMYPQPNDRWNLLHKLLAEGDKVGMIHLRDLILIEYSEQLRNQIVNTEELVFLRLSDDLVHYILRIAVKESFDLLQSCKTADKKEIDQILTSVPMASPCLRYLMALQSHLLRECLLHQDENGNEECDIPLPKNLVRENLSDLQSVLLTYSSNVFKGAHEVLEMLLETCNSIINNSDILDLAYWLQGLEHVIKATILGHLLPVLLTAMTHKHMRCLSIADQLMSQLVQLVILTSQTALLMKSQLEAVRDTSEERAPDSSITHLIGDTTNMEMYALIVQHYLVVYAGSNTNSRRVAEYGGNTYGYGSRSVLGSGWPKDLVKVEGDTVTFSFEMRSGREHNTPDKALWGFMVTVRAQVRDSSEEISSGLPFLVDLALGLSMLTCRMLHLLYEGPEKTKEEKACQNLLKSKLLQRCMWQGERDSIKESAIPLSPGPKSLPRIRLPTEIRGKLREMADRQPPQIRPSIKEAIQPEILEESILSAVIKHFDLTDTVRNITQHEEHQTEEFLLLKDIMSETYKHTYAMIRQLQTIAELEQRWRSEVEDVRQKVMPFQDVFFLDYHLVENKTKELAILCFLKDIAMDLTDLDGTVSDLRQRFESEVSCAPEKSTNVNPKLMPRTRAAVTSVLERLELLLQVNVSPVEGAYSGMIRSLSHMPDTSKPIDVMIRSDTDVLHTGLARHSISVPSHIHSVVDDSILDITRLQKGRYAQKTGPTSILQDLVEEVGDRPPHAILIDQLFSFIGSNPENAVIQQAFSDTMTSVVHLAACYPMACSNSIGLLCIIPYTRAEEMCLVRSGLVHLLDKLCSLTSHHYEGITSEIQSVRQRISAMAWAGFQVVSNRCVMWERDEDDMEHSGLARQVSTLLTNHLARATQCVGNEAAGSEALQEVLTLLKNLSKSRMGKAILRQPGCVSKLLSLLLDQRPSPKLVLIILQLCRVALPLMTTDDCNRVELPAWGQEFSFTCSSDQQENKELKISSLLLAKLGDFLVPGGQVTVSSHPPTMESNLEQNKTLYKSDKDKVDDTSVQDGCLSVFVHKREDQSSHEVIQPLLRAARWAQIGLVVSTAPPGESAIKSPTNSDKKKMAIDVVCKEKNIELARSNPVRPFISGHVANSMAAEVIALLHSLLTAPETLAAQCWASAVETVISSALSHLPHLLHTLSEMSSQHCNRDELMILAKQANAALAALGGFDDTIKPGSEAEDSNMFPISQPLPVHGSDASLLCNQICRVVSEIRTRACKVLAAHLQDLGFASTFIQHSSDVVDILKSLAKECHPVRSCLFSNGMTTLTFFGDPSSGSGLPRGTIVYASQPISQQASLFYWELEICSFGDCQEESSPVFAFGFMPTAEKKDGAWTNPVGSCLFHNNGRAVHYNGSSLLQWRSVRLDVTLNPGDISGIGWERQSDPSSTSGQSVKGTVFFTYNGRRLSGTIDDVMGNMWPVVHMQKKNMCIKANFGSSKFAYADGASHQASDDPNCDVTQEIRDTFGALPFNIGSDSDGEGSTNSNNPPTPDADLTSLKAPGPPCRIPSLPKSLKVTGPDMHSQLANQEDEDDVENQEDDEPTEDHYALLVRAWEQKVFPTIRRRFRNEAERKDGLEQIRGALQLSMTDIARQTVEFLYEENGGIPRDLHLPTIEDIKEELAKFTIDHVHKGTAVVIRTPDSHQLSTTTFIPKFAVRGMLKTFGLTGIILDVDQHNELVQVETYLRSEGVLVHYWELLNCESVLARMFCRTALLELINQCNSPAMEISCLTNVSTMATSAVLLQQLDVENLQLLSDELLAPSQPHGCVTTNSLLTAESPEQCIAPHTCSLSNILYHNVDKLKEELRVAIARAANQGEDYLIELSNQICMCLQTAPEMFHYEEFPISETKISTDVYFPGAAFLVVSCKQDPKAIKKDTSLYKSPWARVFTYHSHLIKKTGQCNKQEVVCYPRDTSQSGNHSDQYQPVIIPSDRLHVRVGVSPPPGIILMIHALPAQFTLAISYIEMLVSQKHNFEYCNPDVQLQKSFSAEGCLGATGGELSPPGASYVVPTEGSTSPWRTFDSIVIPPSVLYHVVELIGAYLWRSDSPTIIKEYIFHLLAQTLRMVQISEGNTPGCKMPLILGPHLTSSFTLLLQLNTELKRLYEEETKHWPSGSTLAGSGIGLGIASAREPGKRKKLRAKRERDRSSTLPKRTDSPNYPSDSDSPPASSSSSSTPSATTGSTSSSVSMSLSNSKPEDMLWFHRALTMTHILRYLVYGDPVGHGVVMDAVQDAAQSLIEPTAHHRLLIISGIPASLDCEAVKKSIRKICNSHGGLFKDELYLPVKQIHVKLLSSKNGKDQQVRPKSGAVPSTTEELSTQMSDTDMADTVQQLKGYCIIELRSKAKVEAVHKTLLKNKLFLNNLNLDPDELVDIPKDSLTVYPISSCLLTKVPDGDIALSDYLLNKLILTQEPLELTDPALLAFTEIFHSCFISEQRLSLSEARHESGYICLGKEQIMMTTPSNLMRIFFLNMKAHKKTFAEQVDSVIRQYGIPKVIDKDEMTARDKKTKPKGAEKASKDLGSPEGPTKARMKEHPLPNDKLLTLDGFLSHVKEQIRLDVKTVWKALFACGYDLHLERCACTDICQSNQMVEQWTLDMDTALVHYINKLCYHLAIAPSRLHPHELYITEVERSSTTYSALQGVPLESMRLRFALLKSLNNTLETFFLPLVDLRPAITSTFTRSMALLLTNAQGERRPPMDSHFCQALRQLLDVSSSLLCVQLAAGGDPVYAFNVRYSGEEVHGTSGSFRHFLWQVTRELESTSLGLFIQCPSSASHRSRGKLILKPGPMTYAEEKMLQFFGQMESDQDLYTMYADQLPHFVYNSLNGEEIELIPNGRKVAVNWENHQHYVDQIRFLRLKELSCVERMSVIRTGLATVFPIQLLALMTPADIELRTCGLPEVSVDFLKEHTMYQVGLSDTDLHIQNFWAVLESFSQDELAKFIKFACNQERIPQTCPWEPDSRYIRVETCMFMIKLPQYSSQRLMKERLLYAVHCREDPLSG</sequence>
<dbReference type="Pfam" id="PF00632">
    <property type="entry name" value="HECT"/>
    <property type="match status" value="1"/>
</dbReference>
<dbReference type="PANTHER" id="PTHR46435:SF1">
    <property type="entry name" value="E3 UBIQUITIN-PROTEIN LIGASE HECTD4-RELATED"/>
    <property type="match status" value="1"/>
</dbReference>
<feature type="domain" description="HECT" evidence="4">
    <location>
        <begin position="3507"/>
        <end position="3681"/>
    </location>
</feature>
<dbReference type="InterPro" id="IPR043366">
    <property type="entry name" value="HECTD4"/>
</dbReference>
<feature type="compositionally biased region" description="Low complexity" evidence="3">
    <location>
        <begin position="288"/>
        <end position="303"/>
    </location>
</feature>
<dbReference type="GO" id="GO:0042593">
    <property type="term" value="P:glucose homeostasis"/>
    <property type="evidence" value="ECO:0007669"/>
    <property type="project" value="TreeGrafter"/>
</dbReference>
<evidence type="ECO:0000313" key="6">
    <source>
        <dbReference type="Proteomes" id="UP001208570"/>
    </source>
</evidence>
<dbReference type="GO" id="GO:0004842">
    <property type="term" value="F:ubiquitin-protein transferase activity"/>
    <property type="evidence" value="ECO:0007669"/>
    <property type="project" value="InterPro"/>
</dbReference>
<dbReference type="Gene3D" id="2.60.120.920">
    <property type="match status" value="1"/>
</dbReference>
<feature type="compositionally biased region" description="Polar residues" evidence="3">
    <location>
        <begin position="2990"/>
        <end position="3001"/>
    </location>
</feature>
<dbReference type="Gene3D" id="3.90.1750.10">
    <property type="entry name" value="Hect, E3 ligase catalytic domains"/>
    <property type="match status" value="1"/>
</dbReference>